<proteinExistence type="predicted"/>
<reference evidence="1" key="1">
    <citation type="submission" date="2023-11" db="EMBL/GenBank/DDBJ databases">
        <title>Genome assemblies of two species of porcelain crab, Petrolisthes cinctipes and Petrolisthes manimaculis (Anomura: Porcellanidae).</title>
        <authorList>
            <person name="Angst P."/>
        </authorList>
    </citation>
    <scope>NUCLEOTIDE SEQUENCE</scope>
    <source>
        <strain evidence="1">PB745_02</strain>
        <tissue evidence="1">Gill</tissue>
    </source>
</reference>
<gene>
    <name evidence="1" type="ORF">Pmani_015317</name>
</gene>
<protein>
    <submittedName>
        <fullName evidence="1">Uncharacterized protein</fullName>
    </submittedName>
</protein>
<name>A0AAE1PS65_9EUCA</name>
<accession>A0AAE1PS65</accession>
<dbReference type="EMBL" id="JAWZYT010001327">
    <property type="protein sequence ID" value="KAK4313329.1"/>
    <property type="molecule type" value="Genomic_DNA"/>
</dbReference>
<sequence>MIIYDHDCTCLCKPGYKQQGGKCNLEETPYLMVMKGGHIIDISLKSEEQKASRFLTPIVGVENGLQLDNDRNKECIFWVEAVTKDSENGTIYTMGIGQLDGYLYWLDDGGIAVSAKVGKPNSRIGRPTMKPRC</sequence>
<keyword evidence="2" id="KW-1185">Reference proteome</keyword>
<dbReference type="InterPro" id="IPR011042">
    <property type="entry name" value="6-blade_b-propeller_TolB-like"/>
</dbReference>
<comment type="caution">
    <text evidence="1">The sequence shown here is derived from an EMBL/GenBank/DDBJ whole genome shotgun (WGS) entry which is preliminary data.</text>
</comment>
<evidence type="ECO:0000313" key="2">
    <source>
        <dbReference type="Proteomes" id="UP001292094"/>
    </source>
</evidence>
<dbReference type="Proteomes" id="UP001292094">
    <property type="component" value="Unassembled WGS sequence"/>
</dbReference>
<dbReference type="Gene3D" id="2.120.10.30">
    <property type="entry name" value="TolB, C-terminal domain"/>
    <property type="match status" value="1"/>
</dbReference>
<evidence type="ECO:0000313" key="1">
    <source>
        <dbReference type="EMBL" id="KAK4313329.1"/>
    </source>
</evidence>
<organism evidence="1 2">
    <name type="scientific">Petrolisthes manimaculis</name>
    <dbReference type="NCBI Taxonomy" id="1843537"/>
    <lineage>
        <taxon>Eukaryota</taxon>
        <taxon>Metazoa</taxon>
        <taxon>Ecdysozoa</taxon>
        <taxon>Arthropoda</taxon>
        <taxon>Crustacea</taxon>
        <taxon>Multicrustacea</taxon>
        <taxon>Malacostraca</taxon>
        <taxon>Eumalacostraca</taxon>
        <taxon>Eucarida</taxon>
        <taxon>Decapoda</taxon>
        <taxon>Pleocyemata</taxon>
        <taxon>Anomura</taxon>
        <taxon>Galatheoidea</taxon>
        <taxon>Porcellanidae</taxon>
        <taxon>Petrolisthes</taxon>
    </lineage>
</organism>
<dbReference type="AlphaFoldDB" id="A0AAE1PS65"/>